<gene>
    <name evidence="1" type="ORF">GCM10017581_002180</name>
</gene>
<comment type="caution">
    <text evidence="1">The sequence shown here is derived from an EMBL/GenBank/DDBJ whole genome shotgun (WGS) entry which is preliminary data.</text>
</comment>
<evidence type="ECO:0000313" key="1">
    <source>
        <dbReference type="EMBL" id="GLK98477.1"/>
    </source>
</evidence>
<reference evidence="1" key="2">
    <citation type="submission" date="2023-01" db="EMBL/GenBank/DDBJ databases">
        <authorList>
            <person name="Sun Q."/>
            <person name="Evtushenko L."/>
        </authorList>
    </citation>
    <scope>NUCLEOTIDE SEQUENCE</scope>
    <source>
        <strain evidence="1">VKM Ac-1321</strain>
    </source>
</reference>
<dbReference type="Proteomes" id="UP001143480">
    <property type="component" value="Unassembled WGS sequence"/>
</dbReference>
<evidence type="ECO:0000313" key="2">
    <source>
        <dbReference type="Proteomes" id="UP001143480"/>
    </source>
</evidence>
<name>A0A9W6KBI3_9ACTN</name>
<organism evidence="1 2">
    <name type="scientific">Dactylosporangium matsuzakiense</name>
    <dbReference type="NCBI Taxonomy" id="53360"/>
    <lineage>
        <taxon>Bacteria</taxon>
        <taxon>Bacillati</taxon>
        <taxon>Actinomycetota</taxon>
        <taxon>Actinomycetes</taxon>
        <taxon>Micromonosporales</taxon>
        <taxon>Micromonosporaceae</taxon>
        <taxon>Dactylosporangium</taxon>
    </lineage>
</organism>
<protein>
    <submittedName>
        <fullName evidence="1">Uncharacterized protein</fullName>
    </submittedName>
</protein>
<dbReference type="EMBL" id="BSFP01000001">
    <property type="protein sequence ID" value="GLK98477.1"/>
    <property type="molecule type" value="Genomic_DNA"/>
</dbReference>
<accession>A0A9W6KBI3</accession>
<keyword evidence="2" id="KW-1185">Reference proteome</keyword>
<dbReference type="AlphaFoldDB" id="A0A9W6KBI3"/>
<sequence>MPKFFLNGGLPARPEHRTHNHWEIHVKIKVKKVEPIEATRIHLDPDAPQGAV</sequence>
<dbReference type="RefSeq" id="WP_223102626.1">
    <property type="nucleotide sequence ID" value="NZ_BAAAXA010000003.1"/>
</dbReference>
<reference evidence="1" key="1">
    <citation type="journal article" date="2014" name="Int. J. Syst. Evol. Microbiol.">
        <title>Complete genome sequence of Corynebacterium casei LMG S-19264T (=DSM 44701T), isolated from a smear-ripened cheese.</title>
        <authorList>
            <consortium name="US DOE Joint Genome Institute (JGI-PGF)"/>
            <person name="Walter F."/>
            <person name="Albersmeier A."/>
            <person name="Kalinowski J."/>
            <person name="Ruckert C."/>
        </authorList>
    </citation>
    <scope>NUCLEOTIDE SEQUENCE</scope>
    <source>
        <strain evidence="1">VKM Ac-1321</strain>
    </source>
</reference>
<proteinExistence type="predicted"/>